<keyword evidence="3" id="KW-1185">Reference proteome</keyword>
<evidence type="ECO:0000313" key="3">
    <source>
        <dbReference type="Proteomes" id="UP001459277"/>
    </source>
</evidence>
<organism evidence="2 3">
    <name type="scientific">Lithocarpus litseifolius</name>
    <dbReference type="NCBI Taxonomy" id="425828"/>
    <lineage>
        <taxon>Eukaryota</taxon>
        <taxon>Viridiplantae</taxon>
        <taxon>Streptophyta</taxon>
        <taxon>Embryophyta</taxon>
        <taxon>Tracheophyta</taxon>
        <taxon>Spermatophyta</taxon>
        <taxon>Magnoliopsida</taxon>
        <taxon>eudicotyledons</taxon>
        <taxon>Gunneridae</taxon>
        <taxon>Pentapetalae</taxon>
        <taxon>rosids</taxon>
        <taxon>fabids</taxon>
        <taxon>Fagales</taxon>
        <taxon>Fagaceae</taxon>
        <taxon>Lithocarpus</taxon>
    </lineage>
</organism>
<evidence type="ECO:0000313" key="2">
    <source>
        <dbReference type="EMBL" id="KAL0010350.1"/>
    </source>
</evidence>
<dbReference type="Pfam" id="PF14111">
    <property type="entry name" value="DUF4283"/>
    <property type="match status" value="1"/>
</dbReference>
<dbReference type="InterPro" id="IPR040256">
    <property type="entry name" value="At4g02000-like"/>
</dbReference>
<dbReference type="InterPro" id="IPR025558">
    <property type="entry name" value="DUF4283"/>
</dbReference>
<dbReference type="PANTHER" id="PTHR31286">
    <property type="entry name" value="GLYCINE-RICH CELL WALL STRUCTURAL PROTEIN 1.8-LIKE"/>
    <property type="match status" value="1"/>
</dbReference>
<dbReference type="PANTHER" id="PTHR31286:SF167">
    <property type="entry name" value="OS09G0268800 PROTEIN"/>
    <property type="match status" value="1"/>
</dbReference>
<feature type="domain" description="DUF4283" evidence="1">
    <location>
        <begin position="31"/>
        <end position="105"/>
    </location>
</feature>
<gene>
    <name evidence="2" type="ORF">SO802_005458</name>
</gene>
<evidence type="ECO:0000259" key="1">
    <source>
        <dbReference type="Pfam" id="PF14111"/>
    </source>
</evidence>
<sequence>MENLMKHWGELSLNDREGGDFRLSEDKSVKEYTIAAKFLTKRALNIESVVRTFNAIWRSVNGFKVRNAGNHIVLFTFDNEEEVERIFEGEPWSFDKHLVLIKKYDYSIPARELVFDQVSLWVQVHDNPFRYLSRRVAEDLCAAVGVVNKNSSEVERLTRGVS</sequence>
<dbReference type="Proteomes" id="UP001459277">
    <property type="component" value="Unassembled WGS sequence"/>
</dbReference>
<protein>
    <recommendedName>
        <fullName evidence="1">DUF4283 domain-containing protein</fullName>
    </recommendedName>
</protein>
<comment type="caution">
    <text evidence="2">The sequence shown here is derived from an EMBL/GenBank/DDBJ whole genome shotgun (WGS) entry which is preliminary data.</text>
</comment>
<reference evidence="2 3" key="1">
    <citation type="submission" date="2024-01" db="EMBL/GenBank/DDBJ databases">
        <title>A telomere-to-telomere, gap-free genome of sweet tea (Lithocarpus litseifolius).</title>
        <authorList>
            <person name="Zhou J."/>
        </authorList>
    </citation>
    <scope>NUCLEOTIDE SEQUENCE [LARGE SCALE GENOMIC DNA]</scope>
    <source>
        <strain evidence="2">Zhou-2022a</strain>
        <tissue evidence="2">Leaf</tissue>
    </source>
</reference>
<dbReference type="EMBL" id="JAZDWU010000002">
    <property type="protein sequence ID" value="KAL0010350.1"/>
    <property type="molecule type" value="Genomic_DNA"/>
</dbReference>
<accession>A0AAW2DI74</accession>
<name>A0AAW2DI74_9ROSI</name>
<proteinExistence type="predicted"/>
<dbReference type="AlphaFoldDB" id="A0AAW2DI74"/>